<protein>
    <submittedName>
        <fullName evidence="2">Oidioi.mRNA.OKI2018_I69.chr1.g2932.t1.cds</fullName>
    </submittedName>
</protein>
<gene>
    <name evidence="2" type="ORF">OKIOD_LOCUS11697</name>
</gene>
<dbReference type="Proteomes" id="UP001158576">
    <property type="component" value="Chromosome 1"/>
</dbReference>
<proteinExistence type="predicted"/>
<sequence length="73" mass="8215">MGILKTHHGPVPKTSTVMTSPVTIRTPKDFKVPTFVTRPGTEISPHSEEIPLRPKYTIEEYSKLQIEVATLKK</sequence>
<feature type="region of interest" description="Disordered" evidence="1">
    <location>
        <begin position="1"/>
        <end position="20"/>
    </location>
</feature>
<accession>A0ABN7SSK7</accession>
<evidence type="ECO:0000313" key="3">
    <source>
        <dbReference type="Proteomes" id="UP001158576"/>
    </source>
</evidence>
<dbReference type="EMBL" id="OU015566">
    <property type="protein sequence ID" value="CAG5106640.1"/>
    <property type="molecule type" value="Genomic_DNA"/>
</dbReference>
<name>A0ABN7SSK7_OIKDI</name>
<evidence type="ECO:0000313" key="2">
    <source>
        <dbReference type="EMBL" id="CAG5106640.1"/>
    </source>
</evidence>
<reference evidence="2 3" key="1">
    <citation type="submission" date="2021-04" db="EMBL/GenBank/DDBJ databases">
        <authorList>
            <person name="Bliznina A."/>
        </authorList>
    </citation>
    <scope>NUCLEOTIDE SEQUENCE [LARGE SCALE GENOMIC DNA]</scope>
</reference>
<feature type="compositionally biased region" description="Basic residues" evidence="1">
    <location>
        <begin position="1"/>
        <end position="10"/>
    </location>
</feature>
<evidence type="ECO:0000256" key="1">
    <source>
        <dbReference type="SAM" id="MobiDB-lite"/>
    </source>
</evidence>
<keyword evidence="3" id="KW-1185">Reference proteome</keyword>
<organism evidence="2 3">
    <name type="scientific">Oikopleura dioica</name>
    <name type="common">Tunicate</name>
    <dbReference type="NCBI Taxonomy" id="34765"/>
    <lineage>
        <taxon>Eukaryota</taxon>
        <taxon>Metazoa</taxon>
        <taxon>Chordata</taxon>
        <taxon>Tunicata</taxon>
        <taxon>Appendicularia</taxon>
        <taxon>Copelata</taxon>
        <taxon>Oikopleuridae</taxon>
        <taxon>Oikopleura</taxon>
    </lineage>
</organism>